<dbReference type="AlphaFoldDB" id="A0A2R6NEA7"/>
<evidence type="ECO:0000313" key="1">
    <source>
        <dbReference type="EMBL" id="PSR70710.1"/>
    </source>
</evidence>
<accession>A0A2R6NEA7</accession>
<protein>
    <submittedName>
        <fullName evidence="1">Uncharacterized protein</fullName>
    </submittedName>
</protein>
<comment type="caution">
    <text evidence="1">The sequence shown here is derived from an EMBL/GenBank/DDBJ whole genome shotgun (WGS) entry which is preliminary data.</text>
</comment>
<name>A0A2R6NEA7_9APHY</name>
<evidence type="ECO:0000313" key="2">
    <source>
        <dbReference type="Proteomes" id="UP000186601"/>
    </source>
</evidence>
<organism evidence="1 2">
    <name type="scientific">Hermanssonia centrifuga</name>
    <dbReference type="NCBI Taxonomy" id="98765"/>
    <lineage>
        <taxon>Eukaryota</taxon>
        <taxon>Fungi</taxon>
        <taxon>Dikarya</taxon>
        <taxon>Basidiomycota</taxon>
        <taxon>Agaricomycotina</taxon>
        <taxon>Agaricomycetes</taxon>
        <taxon>Polyporales</taxon>
        <taxon>Meruliaceae</taxon>
        <taxon>Hermanssonia</taxon>
    </lineage>
</organism>
<dbReference type="EMBL" id="MLYV02001335">
    <property type="protein sequence ID" value="PSR70710.1"/>
    <property type="molecule type" value="Genomic_DNA"/>
</dbReference>
<dbReference type="Proteomes" id="UP000186601">
    <property type="component" value="Unassembled WGS sequence"/>
</dbReference>
<reference evidence="1 2" key="1">
    <citation type="submission" date="2018-02" db="EMBL/GenBank/DDBJ databases">
        <title>Genome sequence of the basidiomycete white-rot fungus Phlebia centrifuga.</title>
        <authorList>
            <person name="Granchi Z."/>
            <person name="Peng M."/>
            <person name="de Vries R.P."/>
            <person name="Hilden K."/>
            <person name="Makela M.R."/>
            <person name="Grigoriev I."/>
            <person name="Riley R."/>
        </authorList>
    </citation>
    <scope>NUCLEOTIDE SEQUENCE [LARGE SCALE GENOMIC DNA]</scope>
    <source>
        <strain evidence="1 2">FBCC195</strain>
    </source>
</reference>
<proteinExistence type="predicted"/>
<sequence>MISRFLLNLRQIGEENCGTPHLPTSNSLGPVNTGPIQTSVIGNLDEPLEHEQEDEEGSSLYTEAKGLIDLMMSGLPDFSHICVHRVTERLLGSVFVEYLTQAFLLYLILAWPFSIERTSVICLFSSLGT</sequence>
<gene>
    <name evidence="1" type="ORF">PHLCEN_2v13440</name>
</gene>
<keyword evidence="2" id="KW-1185">Reference proteome</keyword>